<proteinExistence type="predicted"/>
<keyword evidence="19" id="KW-1185">Reference proteome</keyword>
<sequence length="681" mass="77342">MASTRNPGIYRPENTTTSLSLFPLVNHQNFPSLESGPLKWNSTLVIKRGESVSVHPKYLVSHNEPQSLQQVSPLTYVTTIDLQEFDGPSRPQVIEKLRKACKDDGFFEVMIFDFIARVIIIPSLLTKMICLKVVNHGVSEALMDDMMRVADEFFQIPTENKAQLFSNDYHKRTRVLLASKLARTMYCIGETIFHDDVSGLEIMKDGTWFDVPSLHGAFFVNVGEKRWGVPEYKSLVHRAVTNSKKKKKKRLSKPTFYGPSLDAVIKPTSSVVMSTNVHGPLYEIKLVESSRTEMKLLILDKRYIGEDEDKVEEVGEVEVEAVIVVTKDSPNPSLMEAIHRHFYNHGSHALPPIKTQNHYSYPPPSPSSNSSFPILTIAILGIMATAFLLVSYYIFVIKCCLNWQRIDLLRRFSLSQTRRHEDPLMVYAPARENRGLDESIIRAIPILQFKRGGEDEDRRSSYECAVCLNEFQEEEKLRVLPNCTHAFHIDCIDIWLQNNANCPLCRSSISSTARFPNDLIVAPRSSPQDLQPFNENLIAGDEDYVVIELREESGGDRQRERGNSGEISVPSISLSPRKLDQRLGNKKLRKFHHVSSMGDECIDVRAKDDQFSIQPIRRSFSMDSSADPQLYLSVQEIIQQNMHFNEVSTSEGCSSRVRRSFFSFGHGRGARNAVLPIQFDP</sequence>
<evidence type="ECO:0000256" key="9">
    <source>
        <dbReference type="ARBA" id="ARBA00022786"/>
    </source>
</evidence>
<dbReference type="InterPro" id="IPR026992">
    <property type="entry name" value="DIOX_N"/>
</dbReference>
<keyword evidence="7" id="KW-0479">Metal-binding</keyword>
<dbReference type="EMBL" id="JABCRI010000008">
    <property type="protein sequence ID" value="KAF8401866.1"/>
    <property type="molecule type" value="Genomic_DNA"/>
</dbReference>
<evidence type="ECO:0000256" key="1">
    <source>
        <dbReference type="ARBA" id="ARBA00000900"/>
    </source>
</evidence>
<dbReference type="OrthoDB" id="8062037at2759"/>
<feature type="region of interest" description="Disordered" evidence="15">
    <location>
        <begin position="552"/>
        <end position="571"/>
    </location>
</feature>
<dbReference type="SUPFAM" id="SSF51197">
    <property type="entry name" value="Clavaminate synthase-like"/>
    <property type="match status" value="1"/>
</dbReference>
<evidence type="ECO:0000256" key="15">
    <source>
        <dbReference type="SAM" id="MobiDB-lite"/>
    </source>
</evidence>
<organism evidence="18 19">
    <name type="scientific">Tetracentron sinense</name>
    <name type="common">Spur-leaf</name>
    <dbReference type="NCBI Taxonomy" id="13715"/>
    <lineage>
        <taxon>Eukaryota</taxon>
        <taxon>Viridiplantae</taxon>
        <taxon>Streptophyta</taxon>
        <taxon>Embryophyta</taxon>
        <taxon>Tracheophyta</taxon>
        <taxon>Spermatophyta</taxon>
        <taxon>Magnoliopsida</taxon>
        <taxon>Trochodendrales</taxon>
        <taxon>Trochodendraceae</taxon>
        <taxon>Tetracentron</taxon>
    </lineage>
</organism>
<feature type="compositionally biased region" description="Basic and acidic residues" evidence="15">
    <location>
        <begin position="552"/>
        <end position="563"/>
    </location>
</feature>
<dbReference type="Gene3D" id="2.60.120.330">
    <property type="entry name" value="B-lactam Antibiotic, Isopenicillin N Synthase, Chain"/>
    <property type="match status" value="2"/>
</dbReference>
<dbReference type="InterPro" id="IPR001841">
    <property type="entry name" value="Znf_RING"/>
</dbReference>
<keyword evidence="8 14" id="KW-0863">Zinc-finger</keyword>
<dbReference type="FunFam" id="3.30.40.10:FF:000187">
    <property type="entry name" value="E3 ubiquitin-protein ligase ATL6"/>
    <property type="match status" value="1"/>
</dbReference>
<dbReference type="InterPro" id="IPR044600">
    <property type="entry name" value="ATL1/ATL16-like"/>
</dbReference>
<accession>A0A835DG22</accession>
<evidence type="ECO:0000256" key="14">
    <source>
        <dbReference type="PROSITE-ProRule" id="PRU00175"/>
    </source>
</evidence>
<keyword evidence="9" id="KW-0833">Ubl conjugation pathway</keyword>
<comment type="pathway">
    <text evidence="3">Protein modification; protein ubiquitination.</text>
</comment>
<keyword evidence="13 16" id="KW-0472">Membrane</keyword>
<dbReference type="Pfam" id="PF13639">
    <property type="entry name" value="zf-RING_2"/>
    <property type="match status" value="1"/>
</dbReference>
<evidence type="ECO:0000256" key="2">
    <source>
        <dbReference type="ARBA" id="ARBA00004167"/>
    </source>
</evidence>
<evidence type="ECO:0000313" key="19">
    <source>
        <dbReference type="Proteomes" id="UP000655225"/>
    </source>
</evidence>
<dbReference type="GO" id="GO:0016020">
    <property type="term" value="C:membrane"/>
    <property type="evidence" value="ECO:0007669"/>
    <property type="project" value="UniProtKB-SubCell"/>
</dbReference>
<dbReference type="GO" id="GO:0061630">
    <property type="term" value="F:ubiquitin protein ligase activity"/>
    <property type="evidence" value="ECO:0007669"/>
    <property type="project" value="UniProtKB-EC"/>
</dbReference>
<evidence type="ECO:0000256" key="3">
    <source>
        <dbReference type="ARBA" id="ARBA00004906"/>
    </source>
</evidence>
<dbReference type="GO" id="GO:0008270">
    <property type="term" value="F:zinc ion binding"/>
    <property type="evidence" value="ECO:0007669"/>
    <property type="project" value="UniProtKB-KW"/>
</dbReference>
<gene>
    <name evidence="18" type="ORF">HHK36_012813</name>
</gene>
<comment type="subcellular location">
    <subcellularLocation>
        <location evidence="2">Membrane</location>
        <topology evidence="2">Single-pass membrane protein</topology>
    </subcellularLocation>
</comment>
<dbReference type="InterPro" id="IPR044861">
    <property type="entry name" value="IPNS-like_FE2OG_OXY"/>
</dbReference>
<comment type="catalytic activity">
    <reaction evidence="1">
        <text>S-ubiquitinyl-[E2 ubiquitin-conjugating enzyme]-L-cysteine + [acceptor protein]-L-lysine = [E2 ubiquitin-conjugating enzyme]-L-cysteine + N(6)-ubiquitinyl-[acceptor protein]-L-lysine.</text>
        <dbReference type="EC" id="2.3.2.27"/>
    </reaction>
</comment>
<dbReference type="SMART" id="SM00184">
    <property type="entry name" value="RING"/>
    <property type="match status" value="1"/>
</dbReference>
<evidence type="ECO:0000256" key="7">
    <source>
        <dbReference type="ARBA" id="ARBA00022723"/>
    </source>
</evidence>
<dbReference type="CDD" id="cd16461">
    <property type="entry name" value="RING-H2_EL5-like"/>
    <property type="match status" value="1"/>
</dbReference>
<reference evidence="18 19" key="1">
    <citation type="submission" date="2020-04" db="EMBL/GenBank/DDBJ databases">
        <title>Plant Genome Project.</title>
        <authorList>
            <person name="Zhang R.-G."/>
        </authorList>
    </citation>
    <scope>NUCLEOTIDE SEQUENCE [LARGE SCALE GENOMIC DNA]</scope>
    <source>
        <strain evidence="18">YNK0</strain>
        <tissue evidence="18">Leaf</tissue>
    </source>
</reference>
<dbReference type="InterPro" id="IPR027443">
    <property type="entry name" value="IPNS-like_sf"/>
</dbReference>
<dbReference type="Proteomes" id="UP000655225">
    <property type="component" value="Unassembled WGS sequence"/>
</dbReference>
<evidence type="ECO:0000256" key="5">
    <source>
        <dbReference type="ARBA" id="ARBA00022679"/>
    </source>
</evidence>
<evidence type="ECO:0000256" key="11">
    <source>
        <dbReference type="ARBA" id="ARBA00022989"/>
    </source>
</evidence>
<dbReference type="InterPro" id="IPR013083">
    <property type="entry name" value="Znf_RING/FYVE/PHD"/>
</dbReference>
<dbReference type="Pfam" id="PF14226">
    <property type="entry name" value="DIOX_N"/>
    <property type="match status" value="1"/>
</dbReference>
<evidence type="ECO:0000259" key="17">
    <source>
        <dbReference type="PROSITE" id="PS50089"/>
    </source>
</evidence>
<keyword evidence="10" id="KW-0862">Zinc</keyword>
<evidence type="ECO:0000256" key="16">
    <source>
        <dbReference type="SAM" id="Phobius"/>
    </source>
</evidence>
<feature type="transmembrane region" description="Helical" evidence="16">
    <location>
        <begin position="372"/>
        <end position="395"/>
    </location>
</feature>
<dbReference type="PROSITE" id="PS50089">
    <property type="entry name" value="ZF_RING_2"/>
    <property type="match status" value="1"/>
</dbReference>
<feature type="domain" description="RING-type" evidence="17">
    <location>
        <begin position="464"/>
        <end position="506"/>
    </location>
</feature>
<comment type="caution">
    <text evidence="18">The sequence shown here is derived from an EMBL/GenBank/DDBJ whole genome shotgun (WGS) entry which is preliminary data.</text>
</comment>
<dbReference type="PANTHER" id="PTHR46913:SF1">
    <property type="entry name" value="RING-H2 FINGER PROTEIN ATL16"/>
    <property type="match status" value="1"/>
</dbReference>
<keyword evidence="11 16" id="KW-1133">Transmembrane helix</keyword>
<evidence type="ECO:0000256" key="13">
    <source>
        <dbReference type="ARBA" id="ARBA00023136"/>
    </source>
</evidence>
<name>A0A835DG22_TETSI</name>
<keyword evidence="5" id="KW-0808">Transferase</keyword>
<evidence type="ECO:0000256" key="12">
    <source>
        <dbReference type="ARBA" id="ARBA00023004"/>
    </source>
</evidence>
<keyword evidence="12" id="KW-0408">Iron</keyword>
<dbReference type="GO" id="GO:0016567">
    <property type="term" value="P:protein ubiquitination"/>
    <property type="evidence" value="ECO:0007669"/>
    <property type="project" value="InterPro"/>
</dbReference>
<evidence type="ECO:0000256" key="8">
    <source>
        <dbReference type="ARBA" id="ARBA00022771"/>
    </source>
</evidence>
<dbReference type="Gene3D" id="3.30.40.10">
    <property type="entry name" value="Zinc/RING finger domain, C3HC4 (zinc finger)"/>
    <property type="match status" value="1"/>
</dbReference>
<evidence type="ECO:0000256" key="10">
    <source>
        <dbReference type="ARBA" id="ARBA00022833"/>
    </source>
</evidence>
<protein>
    <recommendedName>
        <fullName evidence="4">RING-type E3 ubiquitin transferase</fullName>
        <ecNumber evidence="4">2.3.2.27</ecNumber>
    </recommendedName>
</protein>
<dbReference type="Pfam" id="PF03171">
    <property type="entry name" value="2OG-FeII_Oxy"/>
    <property type="match status" value="1"/>
</dbReference>
<dbReference type="PANTHER" id="PTHR46913">
    <property type="entry name" value="RING-H2 FINGER PROTEIN ATL16"/>
    <property type="match status" value="1"/>
</dbReference>
<evidence type="ECO:0000256" key="4">
    <source>
        <dbReference type="ARBA" id="ARBA00012483"/>
    </source>
</evidence>
<keyword evidence="6 16" id="KW-0812">Transmembrane</keyword>
<dbReference type="AlphaFoldDB" id="A0A835DG22"/>
<dbReference type="SUPFAM" id="SSF57850">
    <property type="entry name" value="RING/U-box"/>
    <property type="match status" value="1"/>
</dbReference>
<dbReference type="EC" id="2.3.2.27" evidence="4"/>
<evidence type="ECO:0000256" key="6">
    <source>
        <dbReference type="ARBA" id="ARBA00022692"/>
    </source>
</evidence>
<evidence type="ECO:0000313" key="18">
    <source>
        <dbReference type="EMBL" id="KAF8401866.1"/>
    </source>
</evidence>